<gene>
    <name evidence="2" type="ORF">HCN50_30335</name>
</gene>
<dbReference type="RefSeq" id="WP_171713634.1">
    <property type="nucleotide sequence ID" value="NZ_JAAVLW010000012.1"/>
</dbReference>
<sequence length="326" mass="35069">MKHAHSNIGYFLVLVLGLVALLPRTMQAVEYPVRPVRLLVGLAAGGGTDAVARIVADKLSEQLAQRFVVENRTGMGGNLANEAVINSAPDGYTLLFTGSNSTISMSAYKRLPFNFQRDTTPVAGIMRFPNMMVVPPSLTVTTVQEFIDYAKANPGKLSMASSGYGTSVHLSGELFKAMTKIDMVHVPYRGAAAAYPDLMTGKVHVLFDNITGVIEAVRSGRLRGLGVTTPTRWPSLPDIPAIAETVPGFEASIWYGIFAPKGTPPEIIDVLNKAVNAALADPGVLARFEALQGLPMPMSSREFGEFVSDDVERWRKAVEFAGVSIE</sequence>
<accession>A0A7Y4HB36</accession>
<proteinExistence type="inferred from homology"/>
<dbReference type="SUPFAM" id="SSF53850">
    <property type="entry name" value="Periplasmic binding protein-like II"/>
    <property type="match status" value="1"/>
</dbReference>
<dbReference type="Gene3D" id="3.40.190.10">
    <property type="entry name" value="Periplasmic binding protein-like II"/>
    <property type="match status" value="1"/>
</dbReference>
<dbReference type="PANTHER" id="PTHR42928:SF5">
    <property type="entry name" value="BLR1237 PROTEIN"/>
    <property type="match status" value="1"/>
</dbReference>
<evidence type="ECO:0000256" key="1">
    <source>
        <dbReference type="ARBA" id="ARBA00006987"/>
    </source>
</evidence>
<dbReference type="Pfam" id="PF03401">
    <property type="entry name" value="TctC"/>
    <property type="match status" value="1"/>
</dbReference>
<dbReference type="PIRSF" id="PIRSF017082">
    <property type="entry name" value="YflP"/>
    <property type="match status" value="1"/>
</dbReference>
<organism evidence="2 3">
    <name type="scientific">Bradyrhizobium archetypum</name>
    <dbReference type="NCBI Taxonomy" id="2721160"/>
    <lineage>
        <taxon>Bacteria</taxon>
        <taxon>Pseudomonadati</taxon>
        <taxon>Pseudomonadota</taxon>
        <taxon>Alphaproteobacteria</taxon>
        <taxon>Hyphomicrobiales</taxon>
        <taxon>Nitrobacteraceae</taxon>
        <taxon>Bradyrhizobium</taxon>
    </lineage>
</organism>
<dbReference type="Gene3D" id="3.40.190.150">
    <property type="entry name" value="Bordetella uptake gene, domain 1"/>
    <property type="match status" value="1"/>
</dbReference>
<dbReference type="InterPro" id="IPR005064">
    <property type="entry name" value="BUG"/>
</dbReference>
<comment type="similarity">
    <text evidence="1">Belongs to the UPF0065 (bug) family.</text>
</comment>
<name>A0A7Y4HB36_9BRAD</name>
<dbReference type="InterPro" id="IPR042100">
    <property type="entry name" value="Bug_dom1"/>
</dbReference>
<dbReference type="EMBL" id="JAAVLW010000012">
    <property type="protein sequence ID" value="NOJ50482.1"/>
    <property type="molecule type" value="Genomic_DNA"/>
</dbReference>
<evidence type="ECO:0000313" key="2">
    <source>
        <dbReference type="EMBL" id="NOJ50482.1"/>
    </source>
</evidence>
<evidence type="ECO:0000313" key="3">
    <source>
        <dbReference type="Proteomes" id="UP000528734"/>
    </source>
</evidence>
<dbReference type="PANTHER" id="PTHR42928">
    <property type="entry name" value="TRICARBOXYLATE-BINDING PROTEIN"/>
    <property type="match status" value="1"/>
</dbReference>
<keyword evidence="3" id="KW-1185">Reference proteome</keyword>
<protein>
    <submittedName>
        <fullName evidence="2">Tripartite tricarboxylate transporter substrate binding protein</fullName>
    </submittedName>
</protein>
<dbReference type="AlphaFoldDB" id="A0A7Y4HB36"/>
<dbReference type="CDD" id="cd13578">
    <property type="entry name" value="PBP2_Bug27"/>
    <property type="match status" value="1"/>
</dbReference>
<comment type="caution">
    <text evidence="2">The sequence shown here is derived from an EMBL/GenBank/DDBJ whole genome shotgun (WGS) entry which is preliminary data.</text>
</comment>
<reference evidence="2 3" key="1">
    <citation type="submission" date="2020-03" db="EMBL/GenBank/DDBJ databases">
        <title>Bradyrhizobium diversity isolated from nodules of Muelleranthus trifoliolatus.</title>
        <authorList>
            <person name="Klepa M."/>
            <person name="Helene L."/>
            <person name="Hungria M."/>
        </authorList>
    </citation>
    <scope>NUCLEOTIDE SEQUENCE [LARGE SCALE GENOMIC DNA]</scope>
    <source>
        <strain evidence="2 3">WSM 1744</strain>
    </source>
</reference>
<dbReference type="Proteomes" id="UP000528734">
    <property type="component" value="Unassembled WGS sequence"/>
</dbReference>